<keyword evidence="5" id="KW-0418">Kinase</keyword>
<keyword evidence="7" id="KW-0472">Membrane</keyword>
<dbReference type="GO" id="GO:0005737">
    <property type="term" value="C:cytoplasm"/>
    <property type="evidence" value="ECO:0007669"/>
    <property type="project" value="TreeGrafter"/>
</dbReference>
<evidence type="ECO:0000256" key="3">
    <source>
        <dbReference type="ARBA" id="ARBA00022679"/>
    </source>
</evidence>
<dbReference type="GO" id="GO:0005524">
    <property type="term" value="F:ATP binding"/>
    <property type="evidence" value="ECO:0007669"/>
    <property type="project" value="UniProtKB-KW"/>
</dbReference>
<dbReference type="GO" id="GO:0006364">
    <property type="term" value="P:rRNA processing"/>
    <property type="evidence" value="ECO:0007669"/>
    <property type="project" value="UniProtKB-KW"/>
</dbReference>
<evidence type="ECO:0000256" key="1">
    <source>
        <dbReference type="ARBA" id="ARBA00022517"/>
    </source>
</evidence>
<dbReference type="PANTHER" id="PTHR12595:SF0">
    <property type="entry name" value="ADENYLATE KINASE ISOENZYME 6"/>
    <property type="match status" value="1"/>
</dbReference>
<dbReference type="PANTHER" id="PTHR12595">
    <property type="entry name" value="POS9-ACTIVATING FACTOR FAP7-RELATED"/>
    <property type="match status" value="1"/>
</dbReference>
<feature type="transmembrane region" description="Helical" evidence="7">
    <location>
        <begin position="83"/>
        <end position="103"/>
    </location>
</feature>
<dbReference type="GO" id="GO:0004017">
    <property type="term" value="F:AMP kinase activity"/>
    <property type="evidence" value="ECO:0007669"/>
    <property type="project" value="InterPro"/>
</dbReference>
<dbReference type="Gene3D" id="3.40.50.300">
    <property type="entry name" value="P-loop containing nucleotide triphosphate hydrolases"/>
    <property type="match status" value="1"/>
</dbReference>
<dbReference type="EMBL" id="JAPXFL010000013">
    <property type="protein sequence ID" value="KAK9498108.1"/>
    <property type="molecule type" value="Genomic_DNA"/>
</dbReference>
<protein>
    <submittedName>
        <fullName evidence="8">Uncharacterized protein</fullName>
    </submittedName>
</protein>
<dbReference type="InterPro" id="IPR027417">
    <property type="entry name" value="P-loop_NTPase"/>
</dbReference>
<name>A0AAW1CMR2_9HEMI</name>
<keyword evidence="7" id="KW-0812">Transmembrane</keyword>
<evidence type="ECO:0000256" key="5">
    <source>
        <dbReference type="ARBA" id="ARBA00022777"/>
    </source>
</evidence>
<dbReference type="InterPro" id="IPR020618">
    <property type="entry name" value="Adenyl_kinase_AK6"/>
</dbReference>
<proteinExistence type="predicted"/>
<evidence type="ECO:0000256" key="7">
    <source>
        <dbReference type="SAM" id="Phobius"/>
    </source>
</evidence>
<keyword evidence="3" id="KW-0808">Transferase</keyword>
<organism evidence="8 9">
    <name type="scientific">Rhynocoris fuscipes</name>
    <dbReference type="NCBI Taxonomy" id="488301"/>
    <lineage>
        <taxon>Eukaryota</taxon>
        <taxon>Metazoa</taxon>
        <taxon>Ecdysozoa</taxon>
        <taxon>Arthropoda</taxon>
        <taxon>Hexapoda</taxon>
        <taxon>Insecta</taxon>
        <taxon>Pterygota</taxon>
        <taxon>Neoptera</taxon>
        <taxon>Paraneoptera</taxon>
        <taxon>Hemiptera</taxon>
        <taxon>Heteroptera</taxon>
        <taxon>Panheteroptera</taxon>
        <taxon>Cimicomorpha</taxon>
        <taxon>Reduviidae</taxon>
        <taxon>Harpactorinae</taxon>
        <taxon>Harpactorini</taxon>
        <taxon>Rhynocoris</taxon>
    </lineage>
</organism>
<keyword evidence="9" id="KW-1185">Reference proteome</keyword>
<evidence type="ECO:0000313" key="8">
    <source>
        <dbReference type="EMBL" id="KAK9498108.1"/>
    </source>
</evidence>
<reference evidence="8 9" key="1">
    <citation type="submission" date="2022-12" db="EMBL/GenBank/DDBJ databases">
        <title>Chromosome-level genome assembly of true bugs.</title>
        <authorList>
            <person name="Ma L."/>
            <person name="Li H."/>
        </authorList>
    </citation>
    <scope>NUCLEOTIDE SEQUENCE [LARGE SCALE GENOMIC DNA]</scope>
    <source>
        <strain evidence="8">Lab_2022b</strain>
    </source>
</reference>
<gene>
    <name evidence="8" type="ORF">O3M35_003987</name>
</gene>
<evidence type="ECO:0000256" key="4">
    <source>
        <dbReference type="ARBA" id="ARBA00022741"/>
    </source>
</evidence>
<dbReference type="AlphaFoldDB" id="A0AAW1CMR2"/>
<keyword evidence="1" id="KW-0690">Ribosome biogenesis</keyword>
<keyword evidence="6" id="KW-0067">ATP-binding</keyword>
<evidence type="ECO:0000256" key="6">
    <source>
        <dbReference type="ARBA" id="ARBA00022840"/>
    </source>
</evidence>
<dbReference type="Proteomes" id="UP001461498">
    <property type="component" value="Unassembled WGS sequence"/>
</dbReference>
<dbReference type="GO" id="GO:0005634">
    <property type="term" value="C:nucleus"/>
    <property type="evidence" value="ECO:0007669"/>
    <property type="project" value="TreeGrafter"/>
</dbReference>
<evidence type="ECO:0000256" key="2">
    <source>
        <dbReference type="ARBA" id="ARBA00022552"/>
    </source>
</evidence>
<keyword evidence="4" id="KW-0547">Nucleotide-binding</keyword>
<accession>A0AAW1CMR2</accession>
<evidence type="ECO:0000313" key="9">
    <source>
        <dbReference type="Proteomes" id="UP001461498"/>
    </source>
</evidence>
<sequence length="115" mass="13829">MQWIDLRNVIIEERLTLDDENDECLFDVYKSNAVIKYLKPRMKEGGKIVDYHCCTFFPRHWFSAVFVIRTSCVILFTRLQNRFVLCLPFFFFLIGIFFVFNIFSPLQRILRITTS</sequence>
<keyword evidence="2" id="KW-0698">rRNA processing</keyword>
<keyword evidence="7" id="KW-1133">Transmembrane helix</keyword>
<dbReference type="GO" id="GO:0016887">
    <property type="term" value="F:ATP hydrolysis activity"/>
    <property type="evidence" value="ECO:0007669"/>
    <property type="project" value="InterPro"/>
</dbReference>
<comment type="caution">
    <text evidence="8">The sequence shown here is derived from an EMBL/GenBank/DDBJ whole genome shotgun (WGS) entry which is preliminary data.</text>
</comment>